<accession>A0A0R2I103</accession>
<comment type="caution">
    <text evidence="2">The sequence shown here is derived from an EMBL/GenBank/DDBJ whole genome shotgun (WGS) entry which is preliminary data.</text>
</comment>
<keyword evidence="3" id="KW-1185">Reference proteome</keyword>
<reference evidence="2 3" key="1">
    <citation type="journal article" date="2015" name="Genome Announc.">
        <title>Expanding the biotechnology potential of lactobacilli through comparative genomics of 213 strains and associated genera.</title>
        <authorList>
            <person name="Sun Z."/>
            <person name="Harris H.M."/>
            <person name="McCann A."/>
            <person name="Guo C."/>
            <person name="Argimon S."/>
            <person name="Zhang W."/>
            <person name="Yang X."/>
            <person name="Jeffery I.B."/>
            <person name="Cooney J.C."/>
            <person name="Kagawa T.F."/>
            <person name="Liu W."/>
            <person name="Song Y."/>
            <person name="Salvetti E."/>
            <person name="Wrobel A."/>
            <person name="Rasinkangas P."/>
            <person name="Parkhill J."/>
            <person name="Rea M.C."/>
            <person name="O'Sullivan O."/>
            <person name="Ritari J."/>
            <person name="Douillard F.P."/>
            <person name="Paul Ross R."/>
            <person name="Yang R."/>
            <person name="Briner A.E."/>
            <person name="Felis G.E."/>
            <person name="de Vos W.M."/>
            <person name="Barrangou R."/>
            <person name="Klaenhammer T.R."/>
            <person name="Caufield P.W."/>
            <person name="Cui Y."/>
            <person name="Zhang H."/>
            <person name="O'Toole P.W."/>
        </authorList>
    </citation>
    <scope>NUCLEOTIDE SEQUENCE [LARGE SCALE GENOMIC DNA]</scope>
    <source>
        <strain evidence="2 3">DSM 17896</strain>
    </source>
</reference>
<evidence type="ECO:0000313" key="2">
    <source>
        <dbReference type="EMBL" id="KRN58801.1"/>
    </source>
</evidence>
<name>A0A0R2I103_9LACO</name>
<proteinExistence type="predicted"/>
<sequence>MSLLIAILVLWILWKFFKFSLWLLGFLILFTLAAIFIKVLLIPAILLILASVGFGMANFFR</sequence>
<gene>
    <name evidence="2" type="ORF">IV45_GL000428</name>
</gene>
<dbReference type="PATRIC" id="fig|396268.3.peg.435"/>
<dbReference type="Proteomes" id="UP000050934">
    <property type="component" value="Unassembled WGS sequence"/>
</dbReference>
<dbReference type="RefSeq" id="WP_057741015.1">
    <property type="nucleotide sequence ID" value="NZ_JQBW01000009.1"/>
</dbReference>
<dbReference type="EMBL" id="JQBW01000009">
    <property type="protein sequence ID" value="KRN58801.1"/>
    <property type="molecule type" value="Genomic_DNA"/>
</dbReference>
<evidence type="ECO:0000256" key="1">
    <source>
        <dbReference type="SAM" id="Phobius"/>
    </source>
</evidence>
<feature type="transmembrane region" description="Helical" evidence="1">
    <location>
        <begin position="28"/>
        <end position="60"/>
    </location>
</feature>
<dbReference type="STRING" id="396268.IV45_GL000428"/>
<evidence type="ECO:0000313" key="3">
    <source>
        <dbReference type="Proteomes" id="UP000050934"/>
    </source>
</evidence>
<organism evidence="2 3">
    <name type="scientific">Limosilactobacillus secaliphilus</name>
    <dbReference type="NCBI Taxonomy" id="396268"/>
    <lineage>
        <taxon>Bacteria</taxon>
        <taxon>Bacillati</taxon>
        <taxon>Bacillota</taxon>
        <taxon>Bacilli</taxon>
        <taxon>Lactobacillales</taxon>
        <taxon>Lactobacillaceae</taxon>
        <taxon>Limosilactobacillus</taxon>
    </lineage>
</organism>
<keyword evidence="1" id="KW-0812">Transmembrane</keyword>
<protein>
    <submittedName>
        <fullName evidence="2">Uncharacterized protein</fullName>
    </submittedName>
</protein>
<dbReference type="AlphaFoldDB" id="A0A0R2I103"/>
<keyword evidence="1" id="KW-0472">Membrane</keyword>
<keyword evidence="1" id="KW-1133">Transmembrane helix</keyword>